<dbReference type="Gene3D" id="1.20.1260.20">
    <property type="entry name" value="PPE superfamily"/>
    <property type="match status" value="1"/>
</dbReference>
<gene>
    <name evidence="2" type="ORF">AB8O55_16405</name>
</gene>
<dbReference type="EMBL" id="JBGEHV010000029">
    <property type="protein sequence ID" value="MEY8040992.1"/>
    <property type="molecule type" value="Genomic_DNA"/>
</dbReference>
<protein>
    <recommendedName>
        <fullName evidence="4">PPE family protein</fullName>
    </recommendedName>
</protein>
<reference evidence="2 3" key="1">
    <citation type="submission" date="2024-08" db="EMBL/GenBank/DDBJ databases">
        <title>Genome mining of Saccharopolyspora cebuensis PGLac3 from Nigerian medicinal plant.</title>
        <authorList>
            <person name="Ezeobiora C.E."/>
            <person name="Igbokwe N.H."/>
            <person name="Amin D.H."/>
            <person name="Mendie U.E."/>
        </authorList>
    </citation>
    <scope>NUCLEOTIDE SEQUENCE [LARGE SCALE GENOMIC DNA]</scope>
    <source>
        <strain evidence="2 3">PGLac3</strain>
    </source>
</reference>
<sequence length="571" mass="58074">MTSPPGGESEYIADREQAMYEERVREIQEEHPDSPLHLLFGALASHVQADKKADEYGQRRAEELAEEQELRARPGPLGGTNYLSYEHKELDRFVREDFNPGAVHDIGRVYHDHGAKLRDFSDRIRQAATKTEENWQGEAGDAMRAHVTNVADHMGHSGKAAQLTANQVGMQAEAGERARNAMPEVVEFDLQQEMKGLAAEQNPVLMIARVGQMVQKHEESRAAHQEAAQVLTTMENDFGTAAEQTPTFLPAPKDPDQAQELSRLKPTTTLSAFQEPATPMQTRSALAEGTPAAGGHGPGAAVPGALPGSVPPGSVPPGSAPGSTPPASVTPSSYTPGSVQPSSPGTAPGQGGGGGTPQYRVPDVPSYTTGPKSTTSQWDSRHGGGTGGGDTRWNPRTNTWEKRNPYNGNWAPIPGGYRPGGRDGSGPSGGRGPGGFGPNGPNVPGVPNPGTPGGGAGRGFGGAGGLGAAGGAGGLGAAGGAGGAGTSAQPGPGGRAGVGGVPGTPGGAAVTGGAVAGGRGGAGMAGAAGGAPTGRGQGGDDDLDHQNKYLQENDDAWRDLGLPPVAPPVFE</sequence>
<feature type="compositionally biased region" description="Pro residues" evidence="1">
    <location>
        <begin position="309"/>
        <end position="319"/>
    </location>
</feature>
<proteinExistence type="predicted"/>
<name>A0ABV4CLJ4_9PSEU</name>
<comment type="caution">
    <text evidence="2">The sequence shown here is derived from an EMBL/GenBank/DDBJ whole genome shotgun (WGS) entry which is preliminary data.</text>
</comment>
<feature type="compositionally biased region" description="Low complexity" evidence="1">
    <location>
        <begin position="320"/>
        <end position="347"/>
    </location>
</feature>
<evidence type="ECO:0000313" key="3">
    <source>
        <dbReference type="Proteomes" id="UP001564626"/>
    </source>
</evidence>
<accession>A0ABV4CLJ4</accession>
<dbReference type="Proteomes" id="UP001564626">
    <property type="component" value="Unassembled WGS sequence"/>
</dbReference>
<feature type="compositionally biased region" description="Basic and acidic residues" evidence="1">
    <location>
        <begin position="51"/>
        <end position="72"/>
    </location>
</feature>
<feature type="compositionally biased region" description="Gly residues" evidence="1">
    <location>
        <begin position="417"/>
        <end position="438"/>
    </location>
</feature>
<keyword evidence="3" id="KW-1185">Reference proteome</keyword>
<evidence type="ECO:0000256" key="1">
    <source>
        <dbReference type="SAM" id="MobiDB-lite"/>
    </source>
</evidence>
<dbReference type="RefSeq" id="WP_345355431.1">
    <property type="nucleotide sequence ID" value="NZ_BAABII010000001.1"/>
</dbReference>
<feature type="compositionally biased region" description="Polar residues" evidence="1">
    <location>
        <begin position="366"/>
        <end position="378"/>
    </location>
</feature>
<dbReference type="InterPro" id="IPR038332">
    <property type="entry name" value="PPE_sf"/>
</dbReference>
<organism evidence="2 3">
    <name type="scientific">Saccharopolyspora cebuensis</name>
    <dbReference type="NCBI Taxonomy" id="418759"/>
    <lineage>
        <taxon>Bacteria</taxon>
        <taxon>Bacillati</taxon>
        <taxon>Actinomycetota</taxon>
        <taxon>Actinomycetes</taxon>
        <taxon>Pseudonocardiales</taxon>
        <taxon>Pseudonocardiaceae</taxon>
        <taxon>Saccharopolyspora</taxon>
    </lineage>
</organism>
<dbReference type="SUPFAM" id="SSF140459">
    <property type="entry name" value="PE/PPE dimer-like"/>
    <property type="match status" value="1"/>
</dbReference>
<feature type="compositionally biased region" description="Low complexity" evidence="1">
    <location>
        <begin position="299"/>
        <end position="308"/>
    </location>
</feature>
<feature type="region of interest" description="Disordered" evidence="1">
    <location>
        <begin position="269"/>
        <end position="571"/>
    </location>
</feature>
<evidence type="ECO:0008006" key="4">
    <source>
        <dbReference type="Google" id="ProtNLM"/>
    </source>
</evidence>
<feature type="region of interest" description="Disordered" evidence="1">
    <location>
        <begin position="51"/>
        <end position="78"/>
    </location>
</feature>
<feature type="compositionally biased region" description="Gly residues" evidence="1">
    <location>
        <begin position="451"/>
        <end position="537"/>
    </location>
</feature>
<evidence type="ECO:0000313" key="2">
    <source>
        <dbReference type="EMBL" id="MEY8040992.1"/>
    </source>
</evidence>